<dbReference type="EMBL" id="VBAJ01000307">
    <property type="protein sequence ID" value="TMJ02300.1"/>
    <property type="molecule type" value="Genomic_DNA"/>
</dbReference>
<gene>
    <name evidence="2" type="ORF">E6G99_12285</name>
</gene>
<reference evidence="2 3" key="1">
    <citation type="journal article" date="2019" name="Nat. Microbiol.">
        <title>Mediterranean grassland soil C-N compound turnover is dependent on rainfall and depth, and is mediated by genomically divergent microorganisms.</title>
        <authorList>
            <person name="Diamond S."/>
            <person name="Andeer P.F."/>
            <person name="Li Z."/>
            <person name="Crits-Christoph A."/>
            <person name="Burstein D."/>
            <person name="Anantharaman K."/>
            <person name="Lane K.R."/>
            <person name="Thomas B.C."/>
            <person name="Pan C."/>
            <person name="Northen T.R."/>
            <person name="Banfield J.F."/>
        </authorList>
    </citation>
    <scope>NUCLEOTIDE SEQUENCE [LARGE SCALE GENOMIC DNA]</scope>
    <source>
        <strain evidence="2">NP_2</strain>
    </source>
</reference>
<evidence type="ECO:0000313" key="3">
    <source>
        <dbReference type="Proteomes" id="UP000318661"/>
    </source>
</evidence>
<organism evidence="2 3">
    <name type="scientific">Candidatus Segetimicrobium genomatis</name>
    <dbReference type="NCBI Taxonomy" id="2569760"/>
    <lineage>
        <taxon>Bacteria</taxon>
        <taxon>Bacillati</taxon>
        <taxon>Candidatus Sysuimicrobiota</taxon>
        <taxon>Candidatus Sysuimicrobiia</taxon>
        <taxon>Candidatus Sysuimicrobiales</taxon>
        <taxon>Candidatus Segetimicrobiaceae</taxon>
        <taxon>Candidatus Segetimicrobium</taxon>
    </lineage>
</organism>
<keyword evidence="1" id="KW-0812">Transmembrane</keyword>
<comment type="caution">
    <text evidence="2">The sequence shown here is derived from an EMBL/GenBank/DDBJ whole genome shotgun (WGS) entry which is preliminary data.</text>
</comment>
<feature type="transmembrane region" description="Helical" evidence="1">
    <location>
        <begin position="142"/>
        <end position="159"/>
    </location>
</feature>
<accession>A0A537L2R5</accession>
<protein>
    <submittedName>
        <fullName evidence="2">DUF4386 family protein</fullName>
    </submittedName>
</protein>
<dbReference type="Pfam" id="PF14329">
    <property type="entry name" value="DUF4386"/>
    <property type="match status" value="1"/>
</dbReference>
<feature type="transmembrane region" description="Helical" evidence="1">
    <location>
        <begin position="171"/>
        <end position="204"/>
    </location>
</feature>
<keyword evidence="1" id="KW-1133">Transmembrane helix</keyword>
<name>A0A537L2R5_9BACT</name>
<evidence type="ECO:0000256" key="1">
    <source>
        <dbReference type="SAM" id="Phobius"/>
    </source>
</evidence>
<feature type="transmembrane region" description="Helical" evidence="1">
    <location>
        <begin position="53"/>
        <end position="74"/>
    </location>
</feature>
<keyword evidence="1" id="KW-0472">Membrane</keyword>
<sequence length="212" mass="22680">MERLPRYSGTAGIISAFLLLLFLILGFVVPGTGATFADPVRTLTFIAQNRWEWRIANLLTALVAGLAVVFTAGLRNRLREPAPTRAMLVLYTALIGFGGYALASFILWKGGNAMASYLAKDQVAATHAWLALHFAARGAADVGNAFVGVALILAGWAITETGAITRSTGRLGIVTGLMTLVVIVPLARWIELVQAVLTIAWLAWTGSELRKT</sequence>
<dbReference type="AlphaFoldDB" id="A0A537L2R5"/>
<proteinExistence type="predicted"/>
<evidence type="ECO:0000313" key="2">
    <source>
        <dbReference type="EMBL" id="TMJ02300.1"/>
    </source>
</evidence>
<feature type="transmembrane region" description="Helical" evidence="1">
    <location>
        <begin position="86"/>
        <end position="108"/>
    </location>
</feature>
<dbReference type="InterPro" id="IPR025495">
    <property type="entry name" value="DUF4386"/>
</dbReference>
<dbReference type="Proteomes" id="UP000318661">
    <property type="component" value="Unassembled WGS sequence"/>
</dbReference>